<proteinExistence type="predicted"/>
<dbReference type="AlphaFoldDB" id="A0A368ZP81"/>
<dbReference type="Proteomes" id="UP000253436">
    <property type="component" value="Unassembled WGS sequence"/>
</dbReference>
<dbReference type="PROSITE" id="PS50846">
    <property type="entry name" value="HMA_2"/>
    <property type="match status" value="1"/>
</dbReference>
<comment type="caution">
    <text evidence="3">The sequence shown here is derived from an EMBL/GenBank/DDBJ whole genome shotgun (WGS) entry which is preliminary data.</text>
</comment>
<accession>A0A368ZP81</accession>
<dbReference type="Pfam" id="PF00403">
    <property type="entry name" value="HMA"/>
    <property type="match status" value="1"/>
</dbReference>
<evidence type="ECO:0000256" key="1">
    <source>
        <dbReference type="ARBA" id="ARBA00022723"/>
    </source>
</evidence>
<organism evidence="3 4">
    <name type="scientific">Winogradskyella arenosi</name>
    <dbReference type="NCBI Taxonomy" id="533325"/>
    <lineage>
        <taxon>Bacteria</taxon>
        <taxon>Pseudomonadati</taxon>
        <taxon>Bacteroidota</taxon>
        <taxon>Flavobacteriia</taxon>
        <taxon>Flavobacteriales</taxon>
        <taxon>Flavobacteriaceae</taxon>
        <taxon>Winogradskyella</taxon>
    </lineage>
</organism>
<sequence length="171" mass="18577">MKTFRTLSIVAMMALIFTSCKNESQPEVKTVEVETVKTDIAQTLDPNATYAKVEFGIEGMTCAMGCAKTIEKKMAKMDGVKSAKVDFDARLAMVEYDEAKVTPQSLEEAVVQVADIYKVKDMHQVEAFGGEKKTCDADCKKACCANKADAEKVACAKDCEKACCAKTKEAA</sequence>
<dbReference type="RefSeq" id="WP_114308248.1">
    <property type="nucleotide sequence ID" value="NZ_QPJO01000001.1"/>
</dbReference>
<evidence type="ECO:0000313" key="3">
    <source>
        <dbReference type="EMBL" id="RCW93743.1"/>
    </source>
</evidence>
<evidence type="ECO:0000259" key="2">
    <source>
        <dbReference type="PROSITE" id="PS50846"/>
    </source>
</evidence>
<gene>
    <name evidence="3" type="ORF">DFQ08_101541</name>
</gene>
<dbReference type="InterPro" id="IPR006121">
    <property type="entry name" value="HMA_dom"/>
</dbReference>
<dbReference type="SUPFAM" id="SSF55008">
    <property type="entry name" value="HMA, heavy metal-associated domain"/>
    <property type="match status" value="1"/>
</dbReference>
<reference evidence="3 4" key="1">
    <citation type="submission" date="2018-07" db="EMBL/GenBank/DDBJ databases">
        <title>Genomic Encyclopedia of Type Strains, Phase III (KMG-III): the genomes of soil and plant-associated and newly described type strains.</title>
        <authorList>
            <person name="Whitman W."/>
        </authorList>
    </citation>
    <scope>NUCLEOTIDE SEQUENCE [LARGE SCALE GENOMIC DNA]</scope>
    <source>
        <strain evidence="3 4">CECT 7958</strain>
    </source>
</reference>
<dbReference type="GO" id="GO:0046872">
    <property type="term" value="F:metal ion binding"/>
    <property type="evidence" value="ECO:0007669"/>
    <property type="project" value="UniProtKB-KW"/>
</dbReference>
<name>A0A368ZP81_9FLAO</name>
<dbReference type="CDD" id="cd00371">
    <property type="entry name" value="HMA"/>
    <property type="match status" value="1"/>
</dbReference>
<dbReference type="OrthoDB" id="1178902at2"/>
<dbReference type="FunFam" id="3.30.70.100:FF:000001">
    <property type="entry name" value="ATPase copper transporting beta"/>
    <property type="match status" value="1"/>
</dbReference>
<dbReference type="InterPro" id="IPR036163">
    <property type="entry name" value="HMA_dom_sf"/>
</dbReference>
<keyword evidence="4" id="KW-1185">Reference proteome</keyword>
<keyword evidence="1" id="KW-0479">Metal-binding</keyword>
<protein>
    <submittedName>
        <fullName evidence="3">Cu+-exporting ATPase</fullName>
    </submittedName>
</protein>
<evidence type="ECO:0000313" key="4">
    <source>
        <dbReference type="Proteomes" id="UP000253436"/>
    </source>
</evidence>
<dbReference type="Gene3D" id="3.30.70.100">
    <property type="match status" value="1"/>
</dbReference>
<dbReference type="PROSITE" id="PS51257">
    <property type="entry name" value="PROKAR_LIPOPROTEIN"/>
    <property type="match status" value="1"/>
</dbReference>
<feature type="domain" description="HMA" evidence="2">
    <location>
        <begin position="51"/>
        <end position="118"/>
    </location>
</feature>
<dbReference type="EMBL" id="QPJO01000001">
    <property type="protein sequence ID" value="RCW93743.1"/>
    <property type="molecule type" value="Genomic_DNA"/>
</dbReference>